<evidence type="ECO:0000256" key="2">
    <source>
        <dbReference type="ARBA" id="ARBA00022525"/>
    </source>
</evidence>
<dbReference type="GO" id="GO:0031012">
    <property type="term" value="C:extracellular matrix"/>
    <property type="evidence" value="ECO:0007669"/>
    <property type="project" value="TreeGrafter"/>
</dbReference>
<dbReference type="PROSITE" id="PS50092">
    <property type="entry name" value="TSP1"/>
    <property type="match status" value="1"/>
</dbReference>
<comment type="caution">
    <text evidence="5">Lacks conserved residue(s) required for the propagation of feature annotation.</text>
</comment>
<dbReference type="GO" id="GO:0005178">
    <property type="term" value="F:integrin binding"/>
    <property type="evidence" value="ECO:0007669"/>
    <property type="project" value="TreeGrafter"/>
</dbReference>
<dbReference type="SMART" id="SM00209">
    <property type="entry name" value="TSP1"/>
    <property type="match status" value="1"/>
</dbReference>
<dbReference type="OrthoDB" id="365605at2759"/>
<accession>Q4RAL5</accession>
<evidence type="ECO:0000313" key="7">
    <source>
        <dbReference type="EMBL" id="CAG14568.1"/>
    </source>
</evidence>
<dbReference type="AlphaFoldDB" id="Q4RAL5"/>
<reference evidence="7" key="1">
    <citation type="journal article" date="2004" name="Nature">
        <title>Genome duplication in the teleost fish Tetraodon nigroviridis reveals the early vertebrate proto-karyotype.</title>
        <authorList>
            <person name="Jaillon O."/>
            <person name="Aury J.-M."/>
            <person name="Brunet F."/>
            <person name="Petit J.-L."/>
            <person name="Stange-Thomann N."/>
            <person name="Mauceli E."/>
            <person name="Bouneau L."/>
            <person name="Fischer C."/>
            <person name="Ozouf-Costaz C."/>
            <person name="Bernot A."/>
            <person name="Nicaud S."/>
            <person name="Jaffe D."/>
            <person name="Fisher S."/>
            <person name="Lutfalla G."/>
            <person name="Dossat C."/>
            <person name="Segurens B."/>
            <person name="Dasilva C."/>
            <person name="Salanoubat M."/>
            <person name="Levy M."/>
            <person name="Boudet N."/>
            <person name="Castellano S."/>
            <person name="Anthouard V."/>
            <person name="Jubin C."/>
            <person name="Castelli V."/>
            <person name="Katinka M."/>
            <person name="Vacherie B."/>
            <person name="Biemont C."/>
            <person name="Skalli Z."/>
            <person name="Cattolico L."/>
            <person name="Poulain J."/>
            <person name="De Berardinis V."/>
            <person name="Cruaud C."/>
            <person name="Duprat S."/>
            <person name="Brottier P."/>
            <person name="Coutanceau J.-P."/>
            <person name="Gouzy J."/>
            <person name="Parra G."/>
            <person name="Lardier G."/>
            <person name="Chapple C."/>
            <person name="McKernan K.J."/>
            <person name="McEwan P."/>
            <person name="Bosak S."/>
            <person name="Kellis M."/>
            <person name="Volff J.-N."/>
            <person name="Guigo R."/>
            <person name="Zody M.C."/>
            <person name="Mesirov J."/>
            <person name="Lindblad-Toh K."/>
            <person name="Birren B."/>
            <person name="Nusbaum C."/>
            <person name="Kahn D."/>
            <person name="Robinson-Rechavi M."/>
            <person name="Laudet V."/>
            <person name="Schachter V."/>
            <person name="Quetier F."/>
            <person name="Saurin W."/>
            <person name="Scarpelli C."/>
            <person name="Wincker P."/>
            <person name="Lander E.S."/>
            <person name="Weissenbach J."/>
            <person name="Roest Crollius H."/>
        </authorList>
    </citation>
    <scope>NUCLEOTIDE SEQUENCE [LARGE SCALE GENOMIC DNA]</scope>
</reference>
<dbReference type="GO" id="GO:0008201">
    <property type="term" value="F:heparin binding"/>
    <property type="evidence" value="ECO:0007669"/>
    <property type="project" value="TreeGrafter"/>
</dbReference>
<dbReference type="InterPro" id="IPR006207">
    <property type="entry name" value="Cys_knot_C"/>
</dbReference>
<dbReference type="GO" id="GO:0030335">
    <property type="term" value="P:positive regulation of cell migration"/>
    <property type="evidence" value="ECO:0007669"/>
    <property type="project" value="TreeGrafter"/>
</dbReference>
<evidence type="ECO:0000259" key="6">
    <source>
        <dbReference type="PROSITE" id="PS01225"/>
    </source>
</evidence>
<organism evidence="7">
    <name type="scientific">Tetraodon nigroviridis</name>
    <name type="common">Spotted green pufferfish</name>
    <name type="synonym">Chelonodon nigroviridis</name>
    <dbReference type="NCBI Taxonomy" id="99883"/>
    <lineage>
        <taxon>Eukaryota</taxon>
        <taxon>Metazoa</taxon>
        <taxon>Chordata</taxon>
        <taxon>Craniata</taxon>
        <taxon>Vertebrata</taxon>
        <taxon>Euteleostomi</taxon>
        <taxon>Actinopterygii</taxon>
        <taxon>Neopterygii</taxon>
        <taxon>Teleostei</taxon>
        <taxon>Neoteleostei</taxon>
        <taxon>Acanthomorphata</taxon>
        <taxon>Eupercaria</taxon>
        <taxon>Tetraodontiformes</taxon>
        <taxon>Tetradontoidea</taxon>
        <taxon>Tetraodontidae</taxon>
        <taxon>Tetraodon</taxon>
    </lineage>
</organism>
<dbReference type="KEGG" id="tng:GSTEN00036475G001"/>
<comment type="subcellular location">
    <subcellularLocation>
        <location evidence="1">Secreted</location>
    </subcellularLocation>
</comment>
<dbReference type="EMBL" id="CAAE01023382">
    <property type="protein sequence ID" value="CAG14568.1"/>
    <property type="molecule type" value="Genomic_DNA"/>
</dbReference>
<proteinExistence type="predicted"/>
<dbReference type="GO" id="GO:0007155">
    <property type="term" value="P:cell adhesion"/>
    <property type="evidence" value="ECO:0007669"/>
    <property type="project" value="TreeGrafter"/>
</dbReference>
<feature type="non-terminal residue" evidence="7">
    <location>
        <position position="154"/>
    </location>
</feature>
<dbReference type="InterPro" id="IPR050941">
    <property type="entry name" value="CCN"/>
</dbReference>
<dbReference type="InterPro" id="IPR006208">
    <property type="entry name" value="Glyco_hormone_CN"/>
</dbReference>
<evidence type="ECO:0000256" key="5">
    <source>
        <dbReference type="PROSITE-ProRule" id="PRU00039"/>
    </source>
</evidence>
<comment type="caution">
    <text evidence="7">The sequence shown here is derived from an EMBL/GenBank/DDBJ whole genome shotgun (WGS) entry which is preliminary data.</text>
</comment>
<dbReference type="SMART" id="SM00041">
    <property type="entry name" value="CT"/>
    <property type="match status" value="1"/>
</dbReference>
<gene>
    <name evidence="7" type="ORF">GSTENG00036475001</name>
</gene>
<dbReference type="InterPro" id="IPR000884">
    <property type="entry name" value="TSP1_rpt"/>
</dbReference>
<feature type="non-terminal residue" evidence="7">
    <location>
        <position position="1"/>
    </location>
</feature>
<evidence type="ECO:0000256" key="4">
    <source>
        <dbReference type="ARBA" id="ARBA00023157"/>
    </source>
</evidence>
<dbReference type="GO" id="GO:0005615">
    <property type="term" value="C:extracellular space"/>
    <property type="evidence" value="ECO:0007669"/>
    <property type="project" value="TreeGrafter"/>
</dbReference>
<dbReference type="PROSITE" id="PS01225">
    <property type="entry name" value="CTCK_2"/>
    <property type="match status" value="1"/>
</dbReference>
<dbReference type="GO" id="GO:0007165">
    <property type="term" value="P:signal transduction"/>
    <property type="evidence" value="ECO:0007669"/>
    <property type="project" value="InterPro"/>
</dbReference>
<dbReference type="Pfam" id="PF00007">
    <property type="entry name" value="Cys_knot"/>
    <property type="match status" value="1"/>
</dbReference>
<keyword evidence="3" id="KW-0732">Signal</keyword>
<feature type="domain" description="CTCK" evidence="6">
    <location>
        <begin position="58"/>
        <end position="132"/>
    </location>
</feature>
<protein>
    <submittedName>
        <fullName evidence="7">(spotted green pufferfish) hypothetical protein</fullName>
    </submittedName>
</protein>
<evidence type="ECO:0000256" key="1">
    <source>
        <dbReference type="ARBA" id="ARBA00004613"/>
    </source>
</evidence>
<keyword evidence="2" id="KW-0964">Secreted</keyword>
<name>Q4RAL5_TETNG</name>
<sequence length="154" mass="17364">LKDRKCVIQTSEWTPCSRSAGMGVSSRITNKNPQCKLERQTRVCTIRPCSGAAEGKKCSQIHRAPQPVRLSHGECQSVRLYRPNHCGTCTDGRCCSPRRTRTASVSFVCPNGERFQRSLMFILSCKCSRDCSHLNKVALSPQYWMYGDTHTFTD</sequence>
<dbReference type="Pfam" id="PF19035">
    <property type="entry name" value="TSP1_CCN"/>
    <property type="match status" value="1"/>
</dbReference>
<dbReference type="InterPro" id="IPR043973">
    <property type="entry name" value="TSP1_CCN"/>
</dbReference>
<evidence type="ECO:0000256" key="3">
    <source>
        <dbReference type="ARBA" id="ARBA00022729"/>
    </source>
</evidence>
<dbReference type="PANTHER" id="PTHR11348">
    <property type="entry name" value="CONNECTIVE TISSUE GROWTH FACTOR-RELATED"/>
    <property type="match status" value="1"/>
</dbReference>
<dbReference type="PANTHER" id="PTHR11348:SF20">
    <property type="entry name" value="PROTEIN CYR61"/>
    <property type="match status" value="1"/>
</dbReference>
<reference evidence="7" key="2">
    <citation type="submission" date="2004-02" db="EMBL/GenBank/DDBJ databases">
        <authorList>
            <consortium name="Genoscope"/>
            <consortium name="Whitehead Institute Centre for Genome Research"/>
        </authorList>
    </citation>
    <scope>NUCLEOTIDE SEQUENCE</scope>
</reference>
<keyword evidence="4" id="KW-1015">Disulfide bond</keyword>
<dbReference type="GO" id="GO:0045597">
    <property type="term" value="P:positive regulation of cell differentiation"/>
    <property type="evidence" value="ECO:0007669"/>
    <property type="project" value="TreeGrafter"/>
</dbReference>
<dbReference type="PROSITE" id="PS01185">
    <property type="entry name" value="CTCK_1"/>
    <property type="match status" value="1"/>
</dbReference>